<protein>
    <recommendedName>
        <fullName evidence="3">Reverse transcriptase domain-containing protein</fullName>
    </recommendedName>
</protein>
<dbReference type="InterPro" id="IPR043502">
    <property type="entry name" value="DNA/RNA_pol_sf"/>
</dbReference>
<dbReference type="EMBL" id="VSRR010008502">
    <property type="protein sequence ID" value="MPC48831.1"/>
    <property type="molecule type" value="Genomic_DNA"/>
</dbReference>
<evidence type="ECO:0008006" key="3">
    <source>
        <dbReference type="Google" id="ProtNLM"/>
    </source>
</evidence>
<accession>A0A5B7FMV8</accession>
<comment type="caution">
    <text evidence="1">The sequence shown here is derived from an EMBL/GenBank/DDBJ whole genome shotgun (WGS) entry which is preliminary data.</text>
</comment>
<dbReference type="Proteomes" id="UP000324222">
    <property type="component" value="Unassembled WGS sequence"/>
</dbReference>
<dbReference type="PANTHER" id="PTHR33050">
    <property type="entry name" value="REVERSE TRANSCRIPTASE DOMAIN-CONTAINING PROTEIN"/>
    <property type="match status" value="1"/>
</dbReference>
<dbReference type="InterPro" id="IPR052055">
    <property type="entry name" value="Hepadnavirus_pol/RT"/>
</dbReference>
<dbReference type="SUPFAM" id="SSF56672">
    <property type="entry name" value="DNA/RNA polymerases"/>
    <property type="match status" value="1"/>
</dbReference>
<reference evidence="1 2" key="1">
    <citation type="submission" date="2019-05" db="EMBL/GenBank/DDBJ databases">
        <title>Another draft genome of Portunus trituberculatus and its Hox gene families provides insights of decapod evolution.</title>
        <authorList>
            <person name="Jeong J.-H."/>
            <person name="Song I."/>
            <person name="Kim S."/>
            <person name="Choi T."/>
            <person name="Kim D."/>
            <person name="Ryu S."/>
            <person name="Kim W."/>
        </authorList>
    </citation>
    <scope>NUCLEOTIDE SEQUENCE [LARGE SCALE GENOMIC DNA]</scope>
    <source>
        <tissue evidence="1">Muscle</tissue>
    </source>
</reference>
<name>A0A5B7FMV8_PORTR</name>
<dbReference type="AlphaFoldDB" id="A0A5B7FMV8"/>
<proteinExistence type="predicted"/>
<gene>
    <name evidence="1" type="ORF">E2C01_042615</name>
</gene>
<evidence type="ECO:0000313" key="2">
    <source>
        <dbReference type="Proteomes" id="UP000324222"/>
    </source>
</evidence>
<organism evidence="1 2">
    <name type="scientific">Portunus trituberculatus</name>
    <name type="common">Swimming crab</name>
    <name type="synonym">Neptunus trituberculatus</name>
    <dbReference type="NCBI Taxonomy" id="210409"/>
    <lineage>
        <taxon>Eukaryota</taxon>
        <taxon>Metazoa</taxon>
        <taxon>Ecdysozoa</taxon>
        <taxon>Arthropoda</taxon>
        <taxon>Crustacea</taxon>
        <taxon>Multicrustacea</taxon>
        <taxon>Malacostraca</taxon>
        <taxon>Eumalacostraca</taxon>
        <taxon>Eucarida</taxon>
        <taxon>Decapoda</taxon>
        <taxon>Pleocyemata</taxon>
        <taxon>Brachyura</taxon>
        <taxon>Eubrachyura</taxon>
        <taxon>Portunoidea</taxon>
        <taxon>Portunidae</taxon>
        <taxon>Portuninae</taxon>
        <taxon>Portunus</taxon>
    </lineage>
</organism>
<evidence type="ECO:0000313" key="1">
    <source>
        <dbReference type="EMBL" id="MPC48831.1"/>
    </source>
</evidence>
<dbReference type="PANTHER" id="PTHR33050:SF7">
    <property type="entry name" value="RIBONUCLEASE H"/>
    <property type="match status" value="1"/>
</dbReference>
<dbReference type="GO" id="GO:0071897">
    <property type="term" value="P:DNA biosynthetic process"/>
    <property type="evidence" value="ECO:0007669"/>
    <property type="project" value="UniProtKB-ARBA"/>
</dbReference>
<sequence length="243" mass="26832">METVRTVTSAISQGDWMEDAYLRVPIHPDSWHFLRFTCGSIHLQFWMLCFGLFPIIIRLMAPVSTEFHHQGFHILRYLDDWLLPVASCKGLDETSLTLVFSHSSGSGVEEENVPSTNPTQPALGYQLLERSGVVARDPELGAGSTPPVGHPRPLSLHKCLKRQVGCIPPPGVSVWPLRQPEEAPPHQCFGTQDNMSGVSSLAEVLRDLVVVIFSDNTTALAFLNREGGTHSSLLNNKAQEILD</sequence>
<keyword evidence="2" id="KW-1185">Reference proteome</keyword>